<feature type="compositionally biased region" description="Low complexity" evidence="1">
    <location>
        <begin position="237"/>
        <end position="247"/>
    </location>
</feature>
<reference evidence="4" key="1">
    <citation type="submission" date="2003-08" db="EMBL/GenBank/DDBJ databases">
        <authorList>
            <person name="Birren B."/>
            <person name="Nusbaum C."/>
            <person name="Abebe A."/>
            <person name="Abouelleil A."/>
            <person name="Adekoya E."/>
            <person name="Ait-zahra M."/>
            <person name="Allen N."/>
            <person name="Allen T."/>
            <person name="An P."/>
            <person name="Anderson M."/>
            <person name="Anderson S."/>
            <person name="Arachchi H."/>
            <person name="Armbruster J."/>
            <person name="Bachantsang P."/>
            <person name="Baldwin J."/>
            <person name="Barry A."/>
            <person name="Bayul T."/>
            <person name="Blitshsteyn B."/>
            <person name="Bloom T."/>
            <person name="Blye J."/>
            <person name="Boguslavskiy L."/>
            <person name="Borowsky M."/>
            <person name="Boukhgalter B."/>
            <person name="Brunache A."/>
            <person name="Butler J."/>
            <person name="Calixte N."/>
            <person name="Calvo S."/>
            <person name="Camarata J."/>
            <person name="Campo K."/>
            <person name="Chang J."/>
            <person name="Cheshatsang Y."/>
            <person name="Citroen M."/>
            <person name="Collymore A."/>
            <person name="Considine T."/>
            <person name="Cook A."/>
            <person name="Cooke P."/>
            <person name="Corum B."/>
            <person name="Cuomo C."/>
            <person name="David R."/>
            <person name="Dawoe T."/>
            <person name="Degray S."/>
            <person name="Dodge S."/>
            <person name="Dooley K."/>
            <person name="Dorje P."/>
            <person name="Dorjee K."/>
            <person name="Dorris L."/>
            <person name="Duffey N."/>
            <person name="Dupes A."/>
            <person name="Elkins T."/>
            <person name="Engels R."/>
            <person name="Erickson J."/>
            <person name="Farina A."/>
            <person name="Faro S."/>
            <person name="Ferreira P."/>
            <person name="Fischer H."/>
            <person name="Fitzgerald M."/>
            <person name="Foley K."/>
            <person name="Gage D."/>
            <person name="Galagan J."/>
            <person name="Gearin G."/>
            <person name="Gnerre S."/>
            <person name="Gnirke A."/>
            <person name="Goyette A."/>
            <person name="Graham J."/>
            <person name="Grandbois E."/>
            <person name="Gyaltsen K."/>
            <person name="Hafez N."/>
            <person name="Hagopian D."/>
            <person name="Hagos B."/>
            <person name="Hall J."/>
            <person name="Hatcher B."/>
            <person name="Heller A."/>
            <person name="Higgins H."/>
            <person name="Honan T."/>
            <person name="Horn A."/>
            <person name="Houde N."/>
            <person name="Hughes L."/>
            <person name="Hulme W."/>
            <person name="Husby E."/>
            <person name="Iliev I."/>
            <person name="Jaffe D."/>
            <person name="Jones C."/>
            <person name="Kamal M."/>
            <person name="Kamat A."/>
            <person name="Kamvysselis M."/>
            <person name="Karlsson E."/>
            <person name="Kells C."/>
            <person name="Kieu A."/>
            <person name="Kisner P."/>
            <person name="Kodira C."/>
            <person name="Kulbokas E."/>
            <person name="Labutti K."/>
            <person name="Lama D."/>
            <person name="Landers T."/>
            <person name="Leger J."/>
            <person name="Levine S."/>
            <person name="Lewis D."/>
            <person name="Lewis T."/>
            <person name="Lindblad-toh K."/>
            <person name="Liu X."/>
            <person name="Lokyitsang T."/>
            <person name="Lokyitsang Y."/>
            <person name="Lucien O."/>
            <person name="Lui A."/>
            <person name="Ma L.J."/>
            <person name="Mabbitt R."/>
            <person name="Macdonald J."/>
            <person name="Maclean C."/>
            <person name="Major J."/>
            <person name="Manning J."/>
            <person name="Marabella R."/>
            <person name="Maru K."/>
            <person name="Matthews C."/>
            <person name="Mauceli E."/>
            <person name="Mccarthy M."/>
            <person name="Mcdonough S."/>
            <person name="Mcghee T."/>
            <person name="Meldrim J."/>
            <person name="Meneus L."/>
            <person name="Mesirov J."/>
            <person name="Mihalev A."/>
            <person name="Mihova T."/>
            <person name="Mikkelsen T."/>
            <person name="Mlenga V."/>
            <person name="Moru K."/>
            <person name="Mozes J."/>
            <person name="Mulrain L."/>
            <person name="Munson G."/>
            <person name="Naylor J."/>
            <person name="Newes C."/>
            <person name="Nguyen C."/>
            <person name="Nguyen N."/>
            <person name="Nguyen T."/>
            <person name="Nicol R."/>
            <person name="Nielsen C."/>
            <person name="Nizzari M."/>
            <person name="Norbu C."/>
            <person name="Norbu N."/>
            <person name="O'donnell P."/>
            <person name="Okoawo O."/>
            <person name="O'leary S."/>
            <person name="Omotosho B."/>
            <person name="O'neill K."/>
            <person name="Osman S."/>
            <person name="Parker S."/>
            <person name="Perrin D."/>
            <person name="Phunkhang P."/>
            <person name="Piqani B."/>
            <person name="Purcell S."/>
            <person name="Rachupka T."/>
            <person name="Ramasamy U."/>
            <person name="Rameau R."/>
            <person name="Ray V."/>
            <person name="Raymond C."/>
            <person name="Retta R."/>
            <person name="Richardson S."/>
            <person name="Rise C."/>
            <person name="Rodriguez J."/>
            <person name="Rogers J."/>
            <person name="Rogov P."/>
            <person name="Rutman M."/>
            <person name="Schupbach R."/>
            <person name="Seaman C."/>
            <person name="Settipalli S."/>
            <person name="Sharpe T."/>
            <person name="Sheridan J."/>
            <person name="Sherpa N."/>
            <person name="Shi J."/>
            <person name="Smirnov S."/>
            <person name="Smith C."/>
            <person name="Sougnez C."/>
            <person name="Spencer B."/>
            <person name="Stalker J."/>
            <person name="Stange-thomann N."/>
            <person name="Stavropoulos S."/>
            <person name="Stetson K."/>
            <person name="Stone C."/>
            <person name="Stone S."/>
            <person name="Stubbs M."/>
            <person name="Talamas J."/>
            <person name="Tchuinga P."/>
            <person name="Tenzing P."/>
            <person name="Tesfaye S."/>
            <person name="Theodore J."/>
            <person name="Thoulutsang Y."/>
            <person name="Topham K."/>
            <person name="Towey S."/>
            <person name="Tsamla T."/>
            <person name="Tsomo N."/>
            <person name="Vallee D."/>
            <person name="Vassiliev H."/>
            <person name="Venkataraman V."/>
            <person name="Vinson J."/>
            <person name="Vo A."/>
            <person name="Wade C."/>
            <person name="Wang S."/>
            <person name="Wangchuk T."/>
            <person name="Wangdi T."/>
            <person name="Whittaker C."/>
            <person name="Wilkinson J."/>
            <person name="Wu Y."/>
            <person name="Wyman D."/>
            <person name="Yadav S."/>
            <person name="Yang S."/>
            <person name="Yang X."/>
            <person name="Yeager S."/>
            <person name="Yee E."/>
            <person name="Young G."/>
            <person name="Zainoun J."/>
            <person name="Zembeck L."/>
            <person name="Zimmer A."/>
            <person name="Zody M."/>
            <person name="Lander E."/>
        </authorList>
    </citation>
    <scope>NUCLEOTIDE SEQUENCE [LARGE SCALE GENOMIC DNA]</scope>
</reference>
<dbReference type="InterPro" id="IPR035963">
    <property type="entry name" value="FERM_2"/>
</dbReference>
<feature type="region of interest" description="Disordered" evidence="1">
    <location>
        <begin position="203"/>
        <end position="222"/>
    </location>
</feature>
<keyword evidence="4" id="KW-1185">Reference proteome</keyword>
<dbReference type="Pfam" id="PF09380">
    <property type="entry name" value="FERM_C"/>
    <property type="match status" value="1"/>
</dbReference>
<dbReference type="GO" id="GO:0035332">
    <property type="term" value="P:positive regulation of hippo signaling"/>
    <property type="evidence" value="ECO:0007669"/>
    <property type="project" value="TreeGrafter"/>
</dbReference>
<feature type="compositionally biased region" description="Acidic residues" evidence="1">
    <location>
        <begin position="259"/>
        <end position="269"/>
    </location>
</feature>
<dbReference type="PANTHER" id="PTHR13429:SF5">
    <property type="entry name" value="PROTEIN EXPANDED"/>
    <property type="match status" value="1"/>
</dbReference>
<dbReference type="CDD" id="cd14473">
    <property type="entry name" value="FERM_B-lobe"/>
    <property type="match status" value="1"/>
</dbReference>
<dbReference type="SUPFAM" id="SSF50729">
    <property type="entry name" value="PH domain-like"/>
    <property type="match status" value="1"/>
</dbReference>
<feature type="domain" description="FERM" evidence="2">
    <location>
        <begin position="1"/>
        <end position="169"/>
    </location>
</feature>
<dbReference type="SUPFAM" id="SSF47031">
    <property type="entry name" value="Second domain of FERM"/>
    <property type="match status" value="1"/>
</dbReference>
<dbReference type="Proteomes" id="UP000007875">
    <property type="component" value="Unassembled WGS sequence"/>
</dbReference>
<dbReference type="PROSITE" id="PS50057">
    <property type="entry name" value="FERM_3"/>
    <property type="match status" value="1"/>
</dbReference>
<evidence type="ECO:0000313" key="4">
    <source>
        <dbReference type="Proteomes" id="UP000007875"/>
    </source>
</evidence>
<evidence type="ECO:0000256" key="1">
    <source>
        <dbReference type="SAM" id="MobiDB-lite"/>
    </source>
</evidence>
<protein>
    <recommendedName>
        <fullName evidence="2">FERM domain-containing protein</fullName>
    </recommendedName>
</protein>
<feature type="region of interest" description="Disordered" evidence="1">
    <location>
        <begin position="396"/>
        <end position="499"/>
    </location>
</feature>
<dbReference type="AlphaFoldDB" id="H2YZ83"/>
<dbReference type="OMA" id="LTPFVQH"/>
<feature type="compositionally biased region" description="Basic and acidic residues" evidence="1">
    <location>
        <begin position="478"/>
        <end position="487"/>
    </location>
</feature>
<feature type="compositionally biased region" description="Basic residues" evidence="1">
    <location>
        <begin position="488"/>
        <end position="499"/>
    </location>
</feature>
<dbReference type="SMART" id="SM01196">
    <property type="entry name" value="FERM_C"/>
    <property type="match status" value="1"/>
</dbReference>
<dbReference type="GO" id="GO:0098592">
    <property type="term" value="C:cytoplasmic side of apical plasma membrane"/>
    <property type="evidence" value="ECO:0007669"/>
    <property type="project" value="TreeGrafter"/>
</dbReference>
<dbReference type="InterPro" id="IPR041781">
    <property type="entry name" value="FRMD6-FERM_C"/>
</dbReference>
<dbReference type="InterPro" id="IPR019748">
    <property type="entry name" value="FERM_central"/>
</dbReference>
<dbReference type="InParanoid" id="H2YZ83"/>
<dbReference type="HOGENOM" id="CLU_546968_0_0_1"/>
<reference evidence="3" key="3">
    <citation type="submission" date="2025-09" db="UniProtKB">
        <authorList>
            <consortium name="Ensembl"/>
        </authorList>
    </citation>
    <scope>IDENTIFICATION</scope>
</reference>
<dbReference type="InterPro" id="IPR018980">
    <property type="entry name" value="FERM_PH-like_C"/>
</dbReference>
<dbReference type="InterPro" id="IPR047145">
    <property type="entry name" value="FRMD6-like"/>
</dbReference>
<feature type="compositionally biased region" description="Polar residues" evidence="1">
    <location>
        <begin position="419"/>
        <end position="429"/>
    </location>
</feature>
<dbReference type="InterPro" id="IPR011993">
    <property type="entry name" value="PH-like_dom_sf"/>
</dbReference>
<reference evidence="3" key="2">
    <citation type="submission" date="2025-08" db="UniProtKB">
        <authorList>
            <consortium name="Ensembl"/>
        </authorList>
    </citation>
    <scope>IDENTIFICATION</scope>
</reference>
<dbReference type="eggNOG" id="KOG4371">
    <property type="taxonomic scope" value="Eukaryota"/>
</dbReference>
<proteinExistence type="predicted"/>
<sequence length="499" mass="56559">MGTFDPSLHSGRYFDPHEYVPTWFVKKWGVDYFWSHLPALHKEMVETTPFNVQAEYIKQASCIEDVPVHYYKLYKTKKESSPSVLLGIYHQGIRIHHLALQREEGAHLLDFEFPWNKVGRLFFAAKRFEIYPEDLPASRRLTYYTGSHTRSKYLLRLLRETHSLYMSLTPFVQHLRKLDGRTTKRKYRESYISGKNLEFDGSGSTDERMIGGAGELSPQSNDSKSVLLEKLYKSYTSSTSRGSSHTSGIESDSKQRNEVDDDDDDVEDDDAAHMQDNAFVDDFDPIELDGPPSAGVICVTEAHLEAPQHKSLSVSDLTEQLAGATVARESPSVSETTHSELTLKEEVFDFPEPTSHIDDVTNDVITEPRPLPEVVTPGKVILNSDTLPLKIAHVRESSSEGIPQPGALKHSRSHDALSYISSSETSAFSHVTARKDVPPTQLRSSKTYYDDTHTIPRQHNLSSTDHSNQSSTARISRRSRDGNDDKSRRHRHRKRSSRD</sequence>
<organism evidence="3 4">
    <name type="scientific">Ciona savignyi</name>
    <name type="common">Pacific transparent sea squirt</name>
    <dbReference type="NCBI Taxonomy" id="51511"/>
    <lineage>
        <taxon>Eukaryota</taxon>
        <taxon>Metazoa</taxon>
        <taxon>Chordata</taxon>
        <taxon>Tunicata</taxon>
        <taxon>Ascidiacea</taxon>
        <taxon>Phlebobranchia</taxon>
        <taxon>Cionidae</taxon>
        <taxon>Ciona</taxon>
    </lineage>
</organism>
<feature type="region of interest" description="Disordered" evidence="1">
    <location>
        <begin position="237"/>
        <end position="269"/>
    </location>
</feature>
<dbReference type="STRING" id="51511.ENSCSAVP00000010645"/>
<dbReference type="GeneTree" id="ENSGT00940000162787"/>
<dbReference type="Ensembl" id="ENSCSAVT00000010775.1">
    <property type="protein sequence ID" value="ENSCSAVP00000010645.1"/>
    <property type="gene ID" value="ENSCSAVG00000006261.1"/>
</dbReference>
<dbReference type="InterPro" id="IPR000299">
    <property type="entry name" value="FERM_domain"/>
</dbReference>
<evidence type="ECO:0000313" key="3">
    <source>
        <dbReference type="Ensembl" id="ENSCSAVP00000010645.1"/>
    </source>
</evidence>
<feature type="compositionally biased region" description="Polar residues" evidence="1">
    <location>
        <begin position="455"/>
        <end position="474"/>
    </location>
</feature>
<dbReference type="PANTHER" id="PTHR13429">
    <property type="entry name" value="FERM DOMAIN (PROTEIN4.1-EZRIN-RADIXIN-MOESIN) FAMILY"/>
    <property type="match status" value="1"/>
</dbReference>
<dbReference type="CDD" id="cd13185">
    <property type="entry name" value="FERM_C_FRMD1_FRMD6"/>
    <property type="match status" value="1"/>
</dbReference>
<accession>H2YZ83</accession>
<dbReference type="Gene3D" id="2.30.29.30">
    <property type="entry name" value="Pleckstrin-homology domain (PH domain)/Phosphotyrosine-binding domain (PTB)"/>
    <property type="match status" value="1"/>
</dbReference>
<evidence type="ECO:0000259" key="2">
    <source>
        <dbReference type="PROSITE" id="PS50057"/>
    </source>
</evidence>
<name>H2YZ83_CIOSA</name>